<reference evidence="2" key="1">
    <citation type="submission" date="2016-10" db="EMBL/GenBank/DDBJ databases">
        <authorList>
            <person name="Varghese N."/>
            <person name="Submissions S."/>
        </authorList>
    </citation>
    <scope>NUCLEOTIDE SEQUENCE [LARGE SCALE GENOMIC DNA]</scope>
    <source>
        <strain evidence="2">DSM 17038</strain>
    </source>
</reference>
<proteinExistence type="predicted"/>
<gene>
    <name evidence="1" type="ORF">SAMN05660649_05190</name>
</gene>
<dbReference type="STRING" id="341036.SAMN05660649_05190"/>
<dbReference type="RefSeq" id="WP_165613728.1">
    <property type="nucleotide sequence ID" value="NZ_FOOX01000053.1"/>
</dbReference>
<keyword evidence="2" id="KW-1185">Reference proteome</keyword>
<name>A0A1I3A0J0_9FIRM</name>
<evidence type="ECO:0000313" key="2">
    <source>
        <dbReference type="Proteomes" id="UP000199337"/>
    </source>
</evidence>
<evidence type="ECO:0000313" key="1">
    <source>
        <dbReference type="EMBL" id="SFH43593.1"/>
    </source>
</evidence>
<organism evidence="1 2">
    <name type="scientific">Desulfotruncus arcticus DSM 17038</name>
    <dbReference type="NCBI Taxonomy" id="1121424"/>
    <lineage>
        <taxon>Bacteria</taxon>
        <taxon>Bacillati</taxon>
        <taxon>Bacillota</taxon>
        <taxon>Clostridia</taxon>
        <taxon>Eubacteriales</taxon>
        <taxon>Desulfallaceae</taxon>
        <taxon>Desulfotruncus</taxon>
    </lineage>
</organism>
<dbReference type="Proteomes" id="UP000199337">
    <property type="component" value="Unassembled WGS sequence"/>
</dbReference>
<dbReference type="EMBL" id="FOOX01000053">
    <property type="protein sequence ID" value="SFH43593.1"/>
    <property type="molecule type" value="Genomic_DNA"/>
</dbReference>
<sequence length="57" mass="6290">MHCPICGGKATGKVGVDQYYCWDCCVEYRKNKEGVSIFEVGEDGSLVAFDPQNESLL</sequence>
<protein>
    <submittedName>
        <fullName evidence="1">Uncharacterized protein</fullName>
    </submittedName>
</protein>
<accession>A0A1I3A0J0</accession>
<dbReference type="AlphaFoldDB" id="A0A1I3A0J0"/>